<dbReference type="SUPFAM" id="SSF51011">
    <property type="entry name" value="Glycosyl hydrolase domain"/>
    <property type="match status" value="1"/>
</dbReference>
<dbReference type="GO" id="GO:0005975">
    <property type="term" value="P:carbohydrate metabolic process"/>
    <property type="evidence" value="ECO:0007669"/>
    <property type="project" value="InterPro"/>
</dbReference>
<dbReference type="GO" id="GO:0004553">
    <property type="term" value="F:hydrolase activity, hydrolyzing O-glycosyl compounds"/>
    <property type="evidence" value="ECO:0007669"/>
    <property type="project" value="InterPro"/>
</dbReference>
<dbReference type="PROSITE" id="PS51820">
    <property type="entry name" value="PA14"/>
    <property type="match status" value="1"/>
</dbReference>
<evidence type="ECO:0000256" key="3">
    <source>
        <dbReference type="SAM" id="SignalP"/>
    </source>
</evidence>
<keyword evidence="3" id="KW-0732">Signal</keyword>
<dbReference type="PANTHER" id="PTHR43863">
    <property type="entry name" value="HYDROLASE, PUTATIVE (AFU_ORTHOLOGUE AFUA_1G03140)-RELATED"/>
    <property type="match status" value="1"/>
</dbReference>
<dbReference type="Gene3D" id="2.60.120.380">
    <property type="match status" value="1"/>
</dbReference>
<proteinExistence type="inferred from homology"/>
<comment type="caution">
    <text evidence="5">The sequence shown here is derived from an EMBL/GenBank/DDBJ whole genome shotgun (WGS) entry which is preliminary data.</text>
</comment>
<dbReference type="GO" id="GO:0030246">
    <property type="term" value="F:carbohydrate binding"/>
    <property type="evidence" value="ECO:0007669"/>
    <property type="project" value="InterPro"/>
</dbReference>
<dbReference type="InterPro" id="IPR051816">
    <property type="entry name" value="Glycosyl_Hydrolase_31"/>
</dbReference>
<dbReference type="InterPro" id="IPR011013">
    <property type="entry name" value="Gal_mutarotase_sf_dom"/>
</dbReference>
<dbReference type="InterPro" id="IPR013780">
    <property type="entry name" value="Glyco_hydro_b"/>
</dbReference>
<reference evidence="5 6" key="1">
    <citation type="submission" date="2019-12" db="EMBL/GenBank/DDBJ databases">
        <title>Genomic-based taxomic classification of the family Erythrobacteraceae.</title>
        <authorList>
            <person name="Xu L."/>
        </authorList>
    </citation>
    <scope>NUCLEOTIDE SEQUENCE [LARGE SCALE GENOMIC DNA]</scope>
    <source>
        <strain evidence="5 6">MCCC 1K01500</strain>
    </source>
</reference>
<evidence type="ECO:0000313" key="6">
    <source>
        <dbReference type="Proteomes" id="UP000433652"/>
    </source>
</evidence>
<dbReference type="SUPFAM" id="SSF74650">
    <property type="entry name" value="Galactose mutarotase-like"/>
    <property type="match status" value="1"/>
</dbReference>
<dbReference type="Pfam" id="PF21365">
    <property type="entry name" value="Glyco_hydro_31_3rd"/>
    <property type="match status" value="1"/>
</dbReference>
<feature type="domain" description="PA14" evidence="4">
    <location>
        <begin position="238"/>
        <end position="391"/>
    </location>
</feature>
<dbReference type="InterPro" id="IPR011658">
    <property type="entry name" value="PA14_dom"/>
</dbReference>
<gene>
    <name evidence="5" type="ORF">GRI89_11425</name>
</gene>
<dbReference type="Pfam" id="PF01055">
    <property type="entry name" value="Glyco_hydro_31_2nd"/>
    <property type="match status" value="1"/>
</dbReference>
<dbReference type="EMBL" id="WTYM01000045">
    <property type="protein sequence ID" value="MXO60148.1"/>
    <property type="molecule type" value="Genomic_DNA"/>
</dbReference>
<dbReference type="InterPro" id="IPR048395">
    <property type="entry name" value="Glyco_hydro_31_C"/>
</dbReference>
<dbReference type="CDD" id="cd06591">
    <property type="entry name" value="GH31_xylosidase_XylS"/>
    <property type="match status" value="1"/>
</dbReference>
<keyword evidence="2" id="KW-0378">Hydrolase</keyword>
<dbReference type="SUPFAM" id="SSF56988">
    <property type="entry name" value="Anthrax protective antigen"/>
    <property type="match status" value="1"/>
</dbReference>
<dbReference type="Pfam" id="PF17137">
    <property type="entry name" value="DUF5110"/>
    <property type="match status" value="1"/>
</dbReference>
<dbReference type="InterPro" id="IPR025887">
    <property type="entry name" value="Glyco_hydro_31_N_dom"/>
</dbReference>
<protein>
    <submittedName>
        <fullName evidence="5">DUF5110 domain-containing protein</fullName>
    </submittedName>
</protein>
<evidence type="ECO:0000256" key="2">
    <source>
        <dbReference type="RuleBase" id="RU361185"/>
    </source>
</evidence>
<dbReference type="PANTHER" id="PTHR43863:SF2">
    <property type="entry name" value="MALTASE-GLUCOAMYLASE"/>
    <property type="match status" value="1"/>
</dbReference>
<dbReference type="Gene3D" id="2.60.40.1180">
    <property type="entry name" value="Golgi alpha-mannosidase II"/>
    <property type="match status" value="2"/>
</dbReference>
<feature type="chain" id="PRO_5026202542" evidence="3">
    <location>
        <begin position="35"/>
        <end position="968"/>
    </location>
</feature>
<dbReference type="Gene3D" id="2.60.40.1760">
    <property type="entry name" value="glycosyl hydrolase (family 31)"/>
    <property type="match status" value="1"/>
</dbReference>
<dbReference type="Pfam" id="PF07691">
    <property type="entry name" value="PA14"/>
    <property type="match status" value="1"/>
</dbReference>
<dbReference type="Gene3D" id="3.20.20.80">
    <property type="entry name" value="Glycosidases"/>
    <property type="match status" value="1"/>
</dbReference>
<dbReference type="AlphaFoldDB" id="A0A6I4SXH4"/>
<evidence type="ECO:0000313" key="5">
    <source>
        <dbReference type="EMBL" id="MXO60148.1"/>
    </source>
</evidence>
<sequence>MGRIGVLDGRMSVLRKVSRPAALVLAACASPAFAGSAEQVPHGMVVTTDAGEKVRVLSFADGTFRVTVADTLPEGHSTAQVVAEPDADPAFSTTGAVAMLQTPHSSALVGLDDGRLTVYDAAGKLLLDEYAPARRLTAVTIEGQDWLATRVQFNRGTDEGLYGLGQHQNRQMNYNGEDVELAQHNMAIALPYLVSTRGYGIFWDNASITRVGDPEPYTELRADGKRPSKDDTVVVSEPWPAGWRAQYFLGDKLVAEQLEATLNYQYIRDQARWPEEAKAATVAATTGQNTAGNAVQTQRVVWTGNYTPSTSGTHKFRLYSSSYVKVFANGKEVLNRWRQNWNPWYHNFELDLTADKAVELKVEWEPNAGYIALYHADPLPDLDRHSVSFASEAGKSIDYYVVPGADMDALVAGYRRLTGQASMMPRWVWGFWQSRQRYETQAQLEGVLDSYRGQEIPIDNIVQDWFYWPEDQWGCQCFDKARFPDPEAMVADVHEKGARIMISVWPKFYPTTANGKELRDKGFLYERPLAAGQLDWVGPGYANTYYDPYSAEARAIYFRQVRDGLVGMGFDAWWMDATEPDWHSNLSVDERKYQMASPTTGVPGAAIFNSYPLVHAEGMAEGLRAAEPKQRPFILTRSGFGGIQRTSSALWSGDVAARWDDLRDQISAGLNLGLAGMPYWTHDIGGFAVEDRYSKELPEAQPEWRELYTRWYQFGAFSPLFRSHGEYPQRETPIIARDDPAMMESLVYYDKLRYRLLPYIYTLGADAHFNDGTMMRALVMDFEADRKAWDVDDEYMFGPALLVAPATEFEARERQVYLPGGANWIEVLTGKRLAGGQQVTVAAPRERIPLFVRAGSIVPMGPVVQWTGQDPQGPLTIHVFPGADGSFTLYEDQGTDMGYARGEFARIPITWDDKARRLTIGKREGSFPGMAATREIGVVVHDGPEGPVFEQDASKRVTYSGEALELPL</sequence>
<dbReference type="SUPFAM" id="SSF51445">
    <property type="entry name" value="(Trans)glycosidases"/>
    <property type="match status" value="1"/>
</dbReference>
<dbReference type="InterPro" id="IPR017853">
    <property type="entry name" value="GH"/>
</dbReference>
<keyword evidence="2" id="KW-0326">Glycosidase</keyword>
<comment type="similarity">
    <text evidence="1 2">Belongs to the glycosyl hydrolase 31 family.</text>
</comment>
<name>A0A6I4SXH4_9SPHN</name>
<organism evidence="5 6">
    <name type="scientific">Croceibacterium salegens</name>
    <dbReference type="NCBI Taxonomy" id="1737568"/>
    <lineage>
        <taxon>Bacteria</taxon>
        <taxon>Pseudomonadati</taxon>
        <taxon>Pseudomonadota</taxon>
        <taxon>Alphaproteobacteria</taxon>
        <taxon>Sphingomonadales</taxon>
        <taxon>Erythrobacteraceae</taxon>
        <taxon>Croceibacterium</taxon>
    </lineage>
</organism>
<dbReference type="SMART" id="SM00758">
    <property type="entry name" value="PA14"/>
    <property type="match status" value="1"/>
</dbReference>
<evidence type="ECO:0000256" key="1">
    <source>
        <dbReference type="ARBA" id="ARBA00007806"/>
    </source>
</evidence>
<dbReference type="InterPro" id="IPR000322">
    <property type="entry name" value="Glyco_hydro_31_TIM"/>
</dbReference>
<evidence type="ECO:0000259" key="4">
    <source>
        <dbReference type="PROSITE" id="PS51820"/>
    </source>
</evidence>
<accession>A0A6I4SXH4</accession>
<dbReference type="Proteomes" id="UP000433652">
    <property type="component" value="Unassembled WGS sequence"/>
</dbReference>
<dbReference type="InterPro" id="IPR037524">
    <property type="entry name" value="PA14/GLEYA"/>
</dbReference>
<dbReference type="InterPro" id="IPR033403">
    <property type="entry name" value="DUF5110"/>
</dbReference>
<feature type="signal peptide" evidence="3">
    <location>
        <begin position="1"/>
        <end position="34"/>
    </location>
</feature>
<keyword evidence="6" id="KW-1185">Reference proteome</keyword>
<dbReference type="Pfam" id="PF13802">
    <property type="entry name" value="Gal_mutarotas_2"/>
    <property type="match status" value="1"/>
</dbReference>
<dbReference type="CDD" id="cd14752">
    <property type="entry name" value="GH31_N"/>
    <property type="match status" value="1"/>
</dbReference>